<evidence type="ECO:0000256" key="1">
    <source>
        <dbReference type="ARBA" id="ARBA00022603"/>
    </source>
</evidence>
<dbReference type="PANTHER" id="PTHR43464:SF19">
    <property type="entry name" value="UBIQUINONE BIOSYNTHESIS O-METHYLTRANSFERASE, MITOCHONDRIAL"/>
    <property type="match status" value="1"/>
</dbReference>
<dbReference type="Proteomes" id="UP001496720">
    <property type="component" value="Unassembled WGS sequence"/>
</dbReference>
<keyword evidence="2" id="KW-0808">Transferase</keyword>
<protein>
    <submittedName>
        <fullName evidence="6">Methyltransferase</fullName>
    </submittedName>
</protein>
<feature type="region of interest" description="Disordered" evidence="4">
    <location>
        <begin position="1"/>
        <end position="26"/>
    </location>
</feature>
<feature type="domain" description="Methyltransferase type 12" evidence="5">
    <location>
        <begin position="58"/>
        <end position="155"/>
    </location>
</feature>
<feature type="compositionally biased region" description="Pro residues" evidence="4">
    <location>
        <begin position="1"/>
        <end position="17"/>
    </location>
</feature>
<dbReference type="InterPro" id="IPR013217">
    <property type="entry name" value="Methyltransf_12"/>
</dbReference>
<evidence type="ECO:0000256" key="3">
    <source>
        <dbReference type="ARBA" id="ARBA00022691"/>
    </source>
</evidence>
<evidence type="ECO:0000259" key="5">
    <source>
        <dbReference type="Pfam" id="PF08242"/>
    </source>
</evidence>
<evidence type="ECO:0000256" key="4">
    <source>
        <dbReference type="SAM" id="MobiDB-lite"/>
    </source>
</evidence>
<keyword evidence="3" id="KW-0949">S-adenosyl-L-methionine</keyword>
<reference evidence="6 7" key="1">
    <citation type="submission" date="2024-06" db="EMBL/GenBank/DDBJ databases">
        <title>The Natural Products Discovery Center: Release of the First 8490 Sequenced Strains for Exploring Actinobacteria Biosynthetic Diversity.</title>
        <authorList>
            <person name="Kalkreuter E."/>
            <person name="Kautsar S.A."/>
            <person name="Yang D."/>
            <person name="Bader C.D."/>
            <person name="Teijaro C.N."/>
            <person name="Fluegel L."/>
            <person name="Davis C.M."/>
            <person name="Simpson J.R."/>
            <person name="Lauterbach L."/>
            <person name="Steele A.D."/>
            <person name="Gui C."/>
            <person name="Meng S."/>
            <person name="Li G."/>
            <person name="Viehrig K."/>
            <person name="Ye F."/>
            <person name="Su P."/>
            <person name="Kiefer A.F."/>
            <person name="Nichols A."/>
            <person name="Cepeda A.J."/>
            <person name="Yan W."/>
            <person name="Fan B."/>
            <person name="Jiang Y."/>
            <person name="Adhikari A."/>
            <person name="Zheng C.-J."/>
            <person name="Schuster L."/>
            <person name="Cowan T.M."/>
            <person name="Smanski M.J."/>
            <person name="Chevrette M.G."/>
            <person name="De Carvalho L.P.S."/>
            <person name="Shen B."/>
        </authorList>
    </citation>
    <scope>NUCLEOTIDE SEQUENCE [LARGE SCALE GENOMIC DNA]</scope>
    <source>
        <strain evidence="6 7">NPDC001615</strain>
    </source>
</reference>
<keyword evidence="1 6" id="KW-0489">Methyltransferase</keyword>
<sequence>MSDPMRPPASQPRPHPAAPRSEPSRSRAALRTAVVWDVLQDALDRRVKATGRQTLDVLDTGGGSGNFAVPVAGLGHRVTVVDPSPNALFALERRAAEASVADRVRGVQGDARGLFEVVERGGYDAVLCHGVLEYVDDPAEGVRNAVAALRADGVLSLLAAGLGGAVLARALAGHFTEARQALDDPDGRWGAGDPVPRRFTAEQLTGLVEAAGLRVGSVHGVRVFADLVPGGLVDTQPGAMDALLELEAAAAELAAFHSVATQLHVLGETREADGA</sequence>
<keyword evidence="7" id="KW-1185">Reference proteome</keyword>
<name>A0ABV1SXU8_9ACTN</name>
<dbReference type="SUPFAM" id="SSF53335">
    <property type="entry name" value="S-adenosyl-L-methionine-dependent methyltransferases"/>
    <property type="match status" value="1"/>
</dbReference>
<dbReference type="Pfam" id="PF08242">
    <property type="entry name" value="Methyltransf_12"/>
    <property type="match status" value="1"/>
</dbReference>
<dbReference type="GO" id="GO:0008168">
    <property type="term" value="F:methyltransferase activity"/>
    <property type="evidence" value="ECO:0007669"/>
    <property type="project" value="UniProtKB-KW"/>
</dbReference>
<comment type="caution">
    <text evidence="6">The sequence shown here is derived from an EMBL/GenBank/DDBJ whole genome shotgun (WGS) entry which is preliminary data.</text>
</comment>
<dbReference type="GO" id="GO:0032259">
    <property type="term" value="P:methylation"/>
    <property type="evidence" value="ECO:0007669"/>
    <property type="project" value="UniProtKB-KW"/>
</dbReference>
<organism evidence="6 7">
    <name type="scientific">Streptomyces violaceorubidus</name>
    <dbReference type="NCBI Taxonomy" id="284042"/>
    <lineage>
        <taxon>Bacteria</taxon>
        <taxon>Bacillati</taxon>
        <taxon>Actinomycetota</taxon>
        <taxon>Actinomycetes</taxon>
        <taxon>Kitasatosporales</taxon>
        <taxon>Streptomycetaceae</taxon>
        <taxon>Streptomyces</taxon>
    </lineage>
</organism>
<dbReference type="EMBL" id="JBEOZY010000017">
    <property type="protein sequence ID" value="MER6166551.1"/>
    <property type="molecule type" value="Genomic_DNA"/>
</dbReference>
<evidence type="ECO:0000256" key="2">
    <source>
        <dbReference type="ARBA" id="ARBA00022679"/>
    </source>
</evidence>
<evidence type="ECO:0000313" key="6">
    <source>
        <dbReference type="EMBL" id="MER6166551.1"/>
    </source>
</evidence>
<dbReference type="Gene3D" id="3.40.50.150">
    <property type="entry name" value="Vaccinia Virus protein VP39"/>
    <property type="match status" value="1"/>
</dbReference>
<dbReference type="InterPro" id="IPR029063">
    <property type="entry name" value="SAM-dependent_MTases_sf"/>
</dbReference>
<dbReference type="PANTHER" id="PTHR43464">
    <property type="entry name" value="METHYLTRANSFERASE"/>
    <property type="match status" value="1"/>
</dbReference>
<evidence type="ECO:0000313" key="7">
    <source>
        <dbReference type="Proteomes" id="UP001496720"/>
    </source>
</evidence>
<accession>A0ABV1SXU8</accession>
<gene>
    <name evidence="6" type="ORF">ABT188_18635</name>
</gene>
<proteinExistence type="predicted"/>
<dbReference type="CDD" id="cd02440">
    <property type="entry name" value="AdoMet_MTases"/>
    <property type="match status" value="1"/>
</dbReference>
<dbReference type="RefSeq" id="WP_352148169.1">
    <property type="nucleotide sequence ID" value="NZ_JBEOZY010000017.1"/>
</dbReference>